<keyword evidence="2" id="KW-0472">Membrane</keyword>
<protein>
    <recommendedName>
        <fullName evidence="3">Anti-sigma-D factor RsdA sigma factor binding region domain-containing protein</fullName>
    </recommendedName>
</protein>
<feature type="region of interest" description="Disordered" evidence="1">
    <location>
        <begin position="219"/>
        <end position="416"/>
    </location>
</feature>
<feature type="transmembrane region" description="Helical" evidence="2">
    <location>
        <begin position="88"/>
        <end position="109"/>
    </location>
</feature>
<comment type="caution">
    <text evidence="4">The sequence shown here is derived from an EMBL/GenBank/DDBJ whole genome shotgun (WGS) entry which is preliminary data.</text>
</comment>
<feature type="compositionally biased region" description="Pro residues" evidence="1">
    <location>
        <begin position="257"/>
        <end position="285"/>
    </location>
</feature>
<evidence type="ECO:0000313" key="5">
    <source>
        <dbReference type="Proteomes" id="UP000287177"/>
    </source>
</evidence>
<dbReference type="Proteomes" id="UP000287177">
    <property type="component" value="Unassembled WGS sequence"/>
</dbReference>
<dbReference type="EMBL" id="ATDN01000015">
    <property type="protein sequence ID" value="RWA19982.1"/>
    <property type="molecule type" value="Genomic_DNA"/>
</dbReference>
<dbReference type="InterPro" id="IPR031928">
    <property type="entry name" value="RsdA_SigD-bd"/>
</dbReference>
<feature type="compositionally biased region" description="Low complexity" evidence="1">
    <location>
        <begin position="310"/>
        <end position="402"/>
    </location>
</feature>
<gene>
    <name evidence="4" type="ORF">MELE44368_18910</name>
</gene>
<feature type="compositionally biased region" description="Low complexity" evidence="1">
    <location>
        <begin position="286"/>
        <end position="302"/>
    </location>
</feature>
<accession>A0A439DTZ0</accession>
<keyword evidence="2" id="KW-0812">Transmembrane</keyword>
<reference evidence="4 5" key="1">
    <citation type="submission" date="2013-06" db="EMBL/GenBank/DDBJ databases">
        <title>The draft sequence of the Mycobacterium elephantis genome.</title>
        <authorList>
            <person name="Pettersson F.B."/>
            <person name="Das S."/>
            <person name="Dasgupta S."/>
            <person name="Bhattacharya A."/>
            <person name="Kirsebom L.A."/>
        </authorList>
    </citation>
    <scope>NUCLEOTIDE SEQUENCE [LARGE SCALE GENOMIC DNA]</scope>
    <source>
        <strain evidence="4 5">DSM 44368</strain>
    </source>
</reference>
<feature type="compositionally biased region" description="Low complexity" evidence="1">
    <location>
        <begin position="219"/>
        <end position="256"/>
    </location>
</feature>
<evidence type="ECO:0000256" key="2">
    <source>
        <dbReference type="SAM" id="Phobius"/>
    </source>
</evidence>
<dbReference type="Gene3D" id="6.10.250.1300">
    <property type="match status" value="1"/>
</dbReference>
<keyword evidence="2" id="KW-1133">Transmembrane helix</keyword>
<proteinExistence type="predicted"/>
<feature type="domain" description="Anti-sigma-D factor RsdA sigma factor binding region" evidence="3">
    <location>
        <begin position="15"/>
        <end position="60"/>
    </location>
</feature>
<organism evidence="4 5">
    <name type="scientific">Mycolicibacterium elephantis DSM 44368</name>
    <dbReference type="NCBI Taxonomy" id="1335622"/>
    <lineage>
        <taxon>Bacteria</taxon>
        <taxon>Bacillati</taxon>
        <taxon>Actinomycetota</taxon>
        <taxon>Actinomycetes</taxon>
        <taxon>Mycobacteriales</taxon>
        <taxon>Mycobacteriaceae</taxon>
        <taxon>Mycolicibacterium</taxon>
    </lineage>
</organism>
<sequence>MPDFGRWNANGGDPSLNEINRTDRFLDALAFEQPVYATDPGEAELAQLLAGWRDEVRDAPLTATVTPRDAVLALDRATAARRRTRTSLAVLGSVAAAVLCIGGFGAVVAGTGPGDALYGLRTMLFGEQQATRDDPVMLASQQLAEVQQLIEQGEWQAAQDKLQTLTTTVATVDDVQRKQEFVSEWQELTVKVQAQDPAATIPPDVPPPVFPEVPVAVLDTTTPTSTSPSDTTSPLPSDTTTPSPSDVTSVPSSTLPSPSPTPSPTETPTPSPTPEPTSSPAPRPTPTTSAQQPPSSTATVLPTPSPSTPVPTAAEPSPTATEEPQAIEAPTTEQPATQPPVTTVLQTTQQATTQAPVQQATTQAPPQEAPKQQAPPREAPKQQAPKQQAPKQEGPKQQAPKQVITTTVAVPKPGHE</sequence>
<evidence type="ECO:0000259" key="3">
    <source>
        <dbReference type="Pfam" id="PF16751"/>
    </source>
</evidence>
<dbReference type="Pfam" id="PF16751">
    <property type="entry name" value="RsdA_SigD_bd"/>
    <property type="match status" value="1"/>
</dbReference>
<evidence type="ECO:0000256" key="1">
    <source>
        <dbReference type="SAM" id="MobiDB-lite"/>
    </source>
</evidence>
<dbReference type="RefSeq" id="WP_128108712.1">
    <property type="nucleotide sequence ID" value="NZ_ATDN01000015.1"/>
</dbReference>
<name>A0A439DTZ0_9MYCO</name>
<keyword evidence="5" id="KW-1185">Reference proteome</keyword>
<evidence type="ECO:0000313" key="4">
    <source>
        <dbReference type="EMBL" id="RWA19982.1"/>
    </source>
</evidence>
<dbReference type="AlphaFoldDB" id="A0A439DTZ0"/>